<comment type="caution">
    <text evidence="2">The sequence shown here is derived from an EMBL/GenBank/DDBJ whole genome shotgun (WGS) entry which is preliminary data.</text>
</comment>
<accession>A0ABD0XY41</accession>
<evidence type="ECO:0000313" key="2">
    <source>
        <dbReference type="EMBL" id="KAL1116146.1"/>
    </source>
</evidence>
<keyword evidence="3" id="KW-1185">Reference proteome</keyword>
<dbReference type="AlphaFoldDB" id="A0ABD0XY41"/>
<evidence type="ECO:0000313" key="3">
    <source>
        <dbReference type="Proteomes" id="UP001558652"/>
    </source>
</evidence>
<feature type="compositionally biased region" description="Basic and acidic residues" evidence="1">
    <location>
        <begin position="7"/>
        <end position="21"/>
    </location>
</feature>
<evidence type="ECO:0008006" key="4">
    <source>
        <dbReference type="Google" id="ProtNLM"/>
    </source>
</evidence>
<dbReference type="Proteomes" id="UP001558652">
    <property type="component" value="Unassembled WGS sequence"/>
</dbReference>
<sequence length="249" mass="27506">MASKRQNMSDKSSKQEAEKAGGRGGSGVCMSLPVDSFVDQRPIGELVRSVQQKTNMRLISIPFVLLVCFHVPSTSGAIKCEADHECPTDHYCYKVAGNCSPCINCGTYKRKNSTWQSCTHSVTECEDCLPGYEKEIMTDRKIREKCVPQPKASHFNKSEGVKARAPRPNIESGIDEVSDGVGAESISLVPHAPPPYTEASMYSNNGDCQCKEVSECLNHTMEVRMEKEDLHQAVPFRDADEHSDTNEIT</sequence>
<gene>
    <name evidence="2" type="ORF">AAG570_005641</name>
</gene>
<organism evidence="2 3">
    <name type="scientific">Ranatra chinensis</name>
    <dbReference type="NCBI Taxonomy" id="642074"/>
    <lineage>
        <taxon>Eukaryota</taxon>
        <taxon>Metazoa</taxon>
        <taxon>Ecdysozoa</taxon>
        <taxon>Arthropoda</taxon>
        <taxon>Hexapoda</taxon>
        <taxon>Insecta</taxon>
        <taxon>Pterygota</taxon>
        <taxon>Neoptera</taxon>
        <taxon>Paraneoptera</taxon>
        <taxon>Hemiptera</taxon>
        <taxon>Heteroptera</taxon>
        <taxon>Panheteroptera</taxon>
        <taxon>Nepomorpha</taxon>
        <taxon>Nepidae</taxon>
        <taxon>Ranatrinae</taxon>
        <taxon>Ranatra</taxon>
    </lineage>
</organism>
<dbReference type="EMBL" id="JBFDAA010000018">
    <property type="protein sequence ID" value="KAL1116146.1"/>
    <property type="molecule type" value="Genomic_DNA"/>
</dbReference>
<feature type="region of interest" description="Disordered" evidence="1">
    <location>
        <begin position="1"/>
        <end position="27"/>
    </location>
</feature>
<name>A0ABD0XY41_9HEMI</name>
<proteinExistence type="predicted"/>
<protein>
    <recommendedName>
        <fullName evidence="4">TNFR-Cys domain-containing protein</fullName>
    </recommendedName>
</protein>
<reference evidence="2 3" key="1">
    <citation type="submission" date="2024-07" db="EMBL/GenBank/DDBJ databases">
        <title>Chromosome-level genome assembly of the water stick insect Ranatra chinensis (Heteroptera: Nepidae).</title>
        <authorList>
            <person name="Liu X."/>
        </authorList>
    </citation>
    <scope>NUCLEOTIDE SEQUENCE [LARGE SCALE GENOMIC DNA]</scope>
    <source>
        <strain evidence="2">Cailab_2021Rc</strain>
        <tissue evidence="2">Muscle</tissue>
    </source>
</reference>
<evidence type="ECO:0000256" key="1">
    <source>
        <dbReference type="SAM" id="MobiDB-lite"/>
    </source>
</evidence>